<gene>
    <name evidence="2" type="ORF">KSF_019860</name>
</gene>
<evidence type="ECO:0000259" key="1">
    <source>
        <dbReference type="Pfam" id="PF11181"/>
    </source>
</evidence>
<dbReference type="InterPro" id="IPR025889">
    <property type="entry name" value="GSP17M-like_dom"/>
</dbReference>
<reference evidence="2" key="1">
    <citation type="submission" date="2020-10" db="EMBL/GenBank/DDBJ databases">
        <title>Taxonomic study of unclassified bacteria belonging to the class Ktedonobacteria.</title>
        <authorList>
            <person name="Yabe S."/>
            <person name="Wang C.M."/>
            <person name="Zheng Y."/>
            <person name="Sakai Y."/>
            <person name="Cavaletti L."/>
            <person name="Monciardini P."/>
            <person name="Donadio S."/>
        </authorList>
    </citation>
    <scope>NUCLEOTIDE SEQUENCE</scope>
    <source>
        <strain evidence="2">ID150040</strain>
    </source>
</reference>
<proteinExistence type="predicted"/>
<dbReference type="AlphaFoldDB" id="A0A8J3IE75"/>
<dbReference type="PANTHER" id="PTHR36109:SF2">
    <property type="entry name" value="MEMBRANE PROTEIN"/>
    <property type="match status" value="1"/>
</dbReference>
<feature type="domain" description="General stress protein 17M-like" evidence="1">
    <location>
        <begin position="9"/>
        <end position="75"/>
    </location>
</feature>
<dbReference type="Pfam" id="PF11181">
    <property type="entry name" value="YflT"/>
    <property type="match status" value="1"/>
</dbReference>
<protein>
    <recommendedName>
        <fullName evidence="1">General stress protein 17M-like domain-containing protein</fullName>
    </recommendedName>
</protein>
<dbReference type="PANTHER" id="PTHR36109">
    <property type="entry name" value="MEMBRANE PROTEIN-RELATED"/>
    <property type="match status" value="1"/>
</dbReference>
<keyword evidence="3" id="KW-1185">Reference proteome</keyword>
<comment type="caution">
    <text evidence="2">The sequence shown here is derived from an EMBL/GenBank/DDBJ whole genome shotgun (WGS) entry which is preliminary data.</text>
</comment>
<dbReference type="RefSeq" id="WP_220202805.1">
    <property type="nucleotide sequence ID" value="NZ_BNJK01000001.1"/>
</dbReference>
<evidence type="ECO:0000313" key="3">
    <source>
        <dbReference type="Proteomes" id="UP000597444"/>
    </source>
</evidence>
<dbReference type="InterPro" id="IPR052948">
    <property type="entry name" value="Low_temp-induced_all0457"/>
</dbReference>
<dbReference type="EMBL" id="BNJK01000001">
    <property type="protein sequence ID" value="GHO91938.1"/>
    <property type="molecule type" value="Genomic_DNA"/>
</dbReference>
<sequence length="175" mass="17710">MTMNPRSTVVGVFADRVQAEQAVTELRRLGFTDDQIGYVVRDARGTSGTVTPGETAERAAVGAASGGVAGGIIGAAASLLIPGVGPAIAGGILAATLGGVVVGAATGGIVGALTSMGVSEEEARYYQGEFEAGRTIVTVNASGQEQAVKDVLRRFGAYDATTRPGSYAQTNYPNW</sequence>
<dbReference type="Proteomes" id="UP000597444">
    <property type="component" value="Unassembled WGS sequence"/>
</dbReference>
<evidence type="ECO:0000313" key="2">
    <source>
        <dbReference type="EMBL" id="GHO91938.1"/>
    </source>
</evidence>
<organism evidence="2 3">
    <name type="scientific">Reticulibacter mediterranei</name>
    <dbReference type="NCBI Taxonomy" id="2778369"/>
    <lineage>
        <taxon>Bacteria</taxon>
        <taxon>Bacillati</taxon>
        <taxon>Chloroflexota</taxon>
        <taxon>Ktedonobacteria</taxon>
        <taxon>Ktedonobacterales</taxon>
        <taxon>Reticulibacteraceae</taxon>
        <taxon>Reticulibacter</taxon>
    </lineage>
</organism>
<name>A0A8J3IE75_9CHLR</name>
<accession>A0A8J3IE75</accession>